<evidence type="ECO:0000313" key="2">
    <source>
        <dbReference type="Proteomes" id="UP000054324"/>
    </source>
</evidence>
<organism evidence="1 2">
    <name type="scientific">Opisthorchis viverrini</name>
    <name type="common">Southeast Asian liver fluke</name>
    <dbReference type="NCBI Taxonomy" id="6198"/>
    <lineage>
        <taxon>Eukaryota</taxon>
        <taxon>Metazoa</taxon>
        <taxon>Spiralia</taxon>
        <taxon>Lophotrochozoa</taxon>
        <taxon>Platyhelminthes</taxon>
        <taxon>Trematoda</taxon>
        <taxon>Digenea</taxon>
        <taxon>Opisthorchiida</taxon>
        <taxon>Opisthorchiata</taxon>
        <taxon>Opisthorchiidae</taxon>
        <taxon>Opisthorchis</taxon>
    </lineage>
</organism>
<dbReference type="EMBL" id="KL597256">
    <property type="protein sequence ID" value="KER19294.1"/>
    <property type="molecule type" value="Genomic_DNA"/>
</dbReference>
<reference evidence="1 2" key="1">
    <citation type="submission" date="2013-11" db="EMBL/GenBank/DDBJ databases">
        <title>Opisthorchis viverrini - life in the bile duct.</title>
        <authorList>
            <person name="Young N.D."/>
            <person name="Nagarajan N."/>
            <person name="Lin S.J."/>
            <person name="Korhonen P.K."/>
            <person name="Jex A.R."/>
            <person name="Hall R.S."/>
            <person name="Safavi-Hemami H."/>
            <person name="Kaewkong W."/>
            <person name="Bertrand D."/>
            <person name="Gao S."/>
            <person name="Seet Q."/>
            <person name="Wongkham S."/>
            <person name="Teh B.T."/>
            <person name="Wongkham C."/>
            <person name="Intapan P.M."/>
            <person name="Maleewong W."/>
            <person name="Yang X."/>
            <person name="Hu M."/>
            <person name="Wang Z."/>
            <person name="Hofmann A."/>
            <person name="Sternberg P.W."/>
            <person name="Tan P."/>
            <person name="Wang J."/>
            <person name="Gasser R.B."/>
        </authorList>
    </citation>
    <scope>NUCLEOTIDE SEQUENCE [LARGE SCALE GENOMIC DNA]</scope>
</reference>
<dbReference type="Proteomes" id="UP000054324">
    <property type="component" value="Unassembled WGS sequence"/>
</dbReference>
<keyword evidence="2" id="KW-1185">Reference proteome</keyword>
<evidence type="ECO:0000313" key="1">
    <source>
        <dbReference type="EMBL" id="KER19294.1"/>
    </source>
</evidence>
<dbReference type="RefSeq" id="XP_009176961.1">
    <property type="nucleotide sequence ID" value="XM_009178697.1"/>
</dbReference>
<dbReference type="GeneID" id="20326051"/>
<protein>
    <submittedName>
        <fullName evidence="1">Uncharacterized protein</fullName>
    </submittedName>
</protein>
<dbReference type="KEGG" id="ovi:T265_11883"/>
<name>A0A074ZVU1_OPIVI</name>
<dbReference type="AlphaFoldDB" id="A0A074ZVU1"/>
<sequence length="191" mass="21137">MAQWVAEDAETVTPCCCVRPHGHLTIRLVESDYLEGSPEVQHSPLVVGMTFSNDMYERFRQNSSHPFAMSACTTLIWPRAKAPNSTNNDSAYVVDGLTAAALGAGRILQLQFLLYNRTPVFQLALADSQAPAYISYGSETTAIENLQLSAAYRDCLTDKHQGCAALLPYMSQIVTCNPSWRFVQPTHYIQS</sequence>
<dbReference type="CTD" id="20326051"/>
<accession>A0A074ZVU1</accession>
<proteinExistence type="predicted"/>
<gene>
    <name evidence="1" type="ORF">T265_11883</name>
</gene>